<protein>
    <submittedName>
        <fullName evidence="2">Uncharacterized protein</fullName>
    </submittedName>
</protein>
<gene>
    <name evidence="2" type="ORF">FFLO_05911</name>
</gene>
<evidence type="ECO:0000256" key="1">
    <source>
        <dbReference type="SAM" id="MobiDB-lite"/>
    </source>
</evidence>
<evidence type="ECO:0000313" key="2">
    <source>
        <dbReference type="EMBL" id="KAG7528812.1"/>
    </source>
</evidence>
<comment type="caution">
    <text evidence="2">The sequence shown here is derived from an EMBL/GenBank/DDBJ whole genome shotgun (WGS) entry which is preliminary data.</text>
</comment>
<proteinExistence type="predicted"/>
<keyword evidence="3" id="KW-1185">Reference proteome</keyword>
<dbReference type="Proteomes" id="UP000812966">
    <property type="component" value="Unassembled WGS sequence"/>
</dbReference>
<reference evidence="2" key="1">
    <citation type="submission" date="2020-04" db="EMBL/GenBank/DDBJ databases">
        <title>Analysis of mating type loci in Filobasidium floriforme.</title>
        <authorList>
            <person name="Nowrousian M."/>
        </authorList>
    </citation>
    <scope>NUCLEOTIDE SEQUENCE</scope>
    <source>
        <strain evidence="2">CBS 6242</strain>
    </source>
</reference>
<name>A0A8K0JFW5_9TREE</name>
<feature type="region of interest" description="Disordered" evidence="1">
    <location>
        <begin position="137"/>
        <end position="177"/>
    </location>
</feature>
<dbReference type="EMBL" id="JABELV010000166">
    <property type="protein sequence ID" value="KAG7528812.1"/>
    <property type="molecule type" value="Genomic_DNA"/>
</dbReference>
<organism evidence="2 3">
    <name type="scientific">Filobasidium floriforme</name>
    <dbReference type="NCBI Taxonomy" id="5210"/>
    <lineage>
        <taxon>Eukaryota</taxon>
        <taxon>Fungi</taxon>
        <taxon>Dikarya</taxon>
        <taxon>Basidiomycota</taxon>
        <taxon>Agaricomycotina</taxon>
        <taxon>Tremellomycetes</taxon>
        <taxon>Filobasidiales</taxon>
        <taxon>Filobasidiaceae</taxon>
        <taxon>Filobasidium</taxon>
    </lineage>
</organism>
<dbReference type="AlphaFoldDB" id="A0A8K0JFW5"/>
<sequence length="177" mass="19405">MVGWKETGIYPFRPGKVVRYLTPPPSTPLRTAGITPVPSLASDTRALLSEFPILHTPSKRRLIDSLNGIITMTEETQARNIILENELKEIQQGRINAKQPRKGANVASMGTHIFTTHESLGQLVGLEWGRMYGRKGKGREAAAQTDTEGGLGEDIPEIGEESPFVSPVADEDENPFL</sequence>
<accession>A0A8K0JFW5</accession>
<evidence type="ECO:0000313" key="3">
    <source>
        <dbReference type="Proteomes" id="UP000812966"/>
    </source>
</evidence>